<dbReference type="GO" id="GO:0005384">
    <property type="term" value="F:manganese ion transmembrane transporter activity"/>
    <property type="evidence" value="ECO:0007669"/>
    <property type="project" value="TreeGrafter"/>
</dbReference>
<accession>A0A9W8LU10</accession>
<feature type="transmembrane region" description="Helical" evidence="7">
    <location>
        <begin position="213"/>
        <end position="234"/>
    </location>
</feature>
<feature type="transmembrane region" description="Helical" evidence="7">
    <location>
        <begin position="340"/>
        <end position="359"/>
    </location>
</feature>
<sequence>MWESVSMNEHSDDSDGQRRQSRPQELFAERPVATDRPPESSRAAEFVELEQLSEHHSLRASDATAAKPVMEAITREPTLDDASTAVEDPFQQHHVKIEYDGSRFSLKKLWGFVGPGLLVSQALLDPGNIESDISQADTSGYQLLWLLLAAHIICIFVQSLAARLGVITGRHLAQHIRAQYPLPFATVFWLLSELAIIGADIQEVIGTATALHILTTIPIWAGVVITAVDSFLFLYVQRLGVRVTELVFGLMITTLAVCFWVEMVLIKPDAKEMFKGMFVPRIPRGSIVQAVGIVGCVLMPHNLYLHSALVGSRKLDRREETREGAIRQAMHYFRIETSASLLYAYLINMAVVVVFCKAFEMLRAEGVAYVASLAEGANVLSHVLGSGSKYVYAIGLLAIGQSTTMTGTLSGQYVTEGFWNMPVKPWQRILITRAISLVPALVVAVTAAAHIDLLSEIINVIQAVVLSFTIIPLLKLQAYTEVVGPEFVFGRIAKAMAAFLMAAIITLNAYMVVSVIPLDSAGMYVAMVAVVTTYVLVLSYTVMFPLRCVWSQRTLVDRAPAWLRWLFGRTTLSVSTVSS</sequence>
<keyword evidence="2" id="KW-0813">Transport</keyword>
<dbReference type="AlphaFoldDB" id="A0A9W8LU10"/>
<evidence type="ECO:0000256" key="3">
    <source>
        <dbReference type="ARBA" id="ARBA00022692"/>
    </source>
</evidence>
<dbReference type="GO" id="GO:0005886">
    <property type="term" value="C:plasma membrane"/>
    <property type="evidence" value="ECO:0007669"/>
    <property type="project" value="TreeGrafter"/>
</dbReference>
<keyword evidence="3 7" id="KW-0812">Transmembrane</keyword>
<dbReference type="Pfam" id="PF01566">
    <property type="entry name" value="Nramp"/>
    <property type="match status" value="1"/>
</dbReference>
<name>A0A9W8LU10_9FUNG</name>
<keyword evidence="5 7" id="KW-0472">Membrane</keyword>
<proteinExistence type="predicted"/>
<evidence type="ECO:0000256" key="6">
    <source>
        <dbReference type="SAM" id="MobiDB-lite"/>
    </source>
</evidence>
<feature type="transmembrane region" description="Helical" evidence="7">
    <location>
        <begin position="287"/>
        <end position="305"/>
    </location>
</feature>
<dbReference type="InterPro" id="IPR001046">
    <property type="entry name" value="NRAMP_fam"/>
</dbReference>
<dbReference type="PANTHER" id="PTHR11706:SF33">
    <property type="entry name" value="NATURAL RESISTANCE-ASSOCIATED MACROPHAGE PROTEIN 2"/>
    <property type="match status" value="1"/>
</dbReference>
<dbReference type="PRINTS" id="PR00447">
    <property type="entry name" value="NATRESASSCMP"/>
</dbReference>
<gene>
    <name evidence="8" type="ORF">H4R20_003112</name>
</gene>
<dbReference type="EMBL" id="JANBUO010000599">
    <property type="protein sequence ID" value="KAJ2802870.1"/>
    <property type="molecule type" value="Genomic_DNA"/>
</dbReference>
<comment type="caution">
    <text evidence="8">The sequence shown here is derived from an EMBL/GenBank/DDBJ whole genome shotgun (WGS) entry which is preliminary data.</text>
</comment>
<feature type="transmembrane region" description="Helical" evidence="7">
    <location>
        <begin position="143"/>
        <end position="162"/>
    </location>
</feature>
<organism evidence="8 9">
    <name type="scientific">Coemansia guatemalensis</name>
    <dbReference type="NCBI Taxonomy" id="2761395"/>
    <lineage>
        <taxon>Eukaryota</taxon>
        <taxon>Fungi</taxon>
        <taxon>Fungi incertae sedis</taxon>
        <taxon>Zoopagomycota</taxon>
        <taxon>Kickxellomycotina</taxon>
        <taxon>Kickxellomycetes</taxon>
        <taxon>Kickxellales</taxon>
        <taxon>Kickxellaceae</taxon>
        <taxon>Coemansia</taxon>
    </lineage>
</organism>
<evidence type="ECO:0008006" key="10">
    <source>
        <dbReference type="Google" id="ProtNLM"/>
    </source>
</evidence>
<feature type="region of interest" description="Disordered" evidence="6">
    <location>
        <begin position="1"/>
        <end position="42"/>
    </location>
</feature>
<keyword evidence="4 7" id="KW-1133">Transmembrane helix</keyword>
<feature type="transmembrane region" description="Helical" evidence="7">
    <location>
        <begin position="495"/>
        <end position="516"/>
    </location>
</feature>
<feature type="transmembrane region" description="Helical" evidence="7">
    <location>
        <begin position="182"/>
        <end position="201"/>
    </location>
</feature>
<dbReference type="OrthoDB" id="409173at2759"/>
<feature type="transmembrane region" description="Helical" evidence="7">
    <location>
        <begin position="246"/>
        <end position="266"/>
    </location>
</feature>
<dbReference type="Proteomes" id="UP001140094">
    <property type="component" value="Unassembled WGS sequence"/>
</dbReference>
<dbReference type="GO" id="GO:0034755">
    <property type="term" value="P:iron ion transmembrane transport"/>
    <property type="evidence" value="ECO:0007669"/>
    <property type="project" value="TreeGrafter"/>
</dbReference>
<protein>
    <recommendedName>
        <fullName evidence="10">Natural resistance-associated macrophage protein</fullName>
    </recommendedName>
</protein>
<evidence type="ECO:0000313" key="9">
    <source>
        <dbReference type="Proteomes" id="UP001140094"/>
    </source>
</evidence>
<evidence type="ECO:0000256" key="4">
    <source>
        <dbReference type="ARBA" id="ARBA00022989"/>
    </source>
</evidence>
<feature type="transmembrane region" description="Helical" evidence="7">
    <location>
        <begin position="457"/>
        <end position="474"/>
    </location>
</feature>
<comment type="subcellular location">
    <subcellularLocation>
        <location evidence="1">Membrane</location>
        <topology evidence="1">Multi-pass membrane protein</topology>
    </subcellularLocation>
</comment>
<evidence type="ECO:0000313" key="8">
    <source>
        <dbReference type="EMBL" id="KAJ2802870.1"/>
    </source>
</evidence>
<dbReference type="NCBIfam" id="TIGR01197">
    <property type="entry name" value="nramp"/>
    <property type="match status" value="1"/>
</dbReference>
<reference evidence="8" key="1">
    <citation type="submission" date="2022-07" db="EMBL/GenBank/DDBJ databases">
        <title>Phylogenomic reconstructions and comparative analyses of Kickxellomycotina fungi.</title>
        <authorList>
            <person name="Reynolds N.K."/>
            <person name="Stajich J.E."/>
            <person name="Barry K."/>
            <person name="Grigoriev I.V."/>
            <person name="Crous P."/>
            <person name="Smith M.E."/>
        </authorList>
    </citation>
    <scope>NUCLEOTIDE SEQUENCE</scope>
    <source>
        <strain evidence="8">NRRL 1565</strain>
    </source>
</reference>
<evidence type="ECO:0000256" key="1">
    <source>
        <dbReference type="ARBA" id="ARBA00004141"/>
    </source>
</evidence>
<dbReference type="NCBIfam" id="NF037982">
    <property type="entry name" value="Nramp_1"/>
    <property type="match status" value="1"/>
</dbReference>
<evidence type="ECO:0000256" key="2">
    <source>
        <dbReference type="ARBA" id="ARBA00022448"/>
    </source>
</evidence>
<evidence type="ECO:0000256" key="5">
    <source>
        <dbReference type="ARBA" id="ARBA00023136"/>
    </source>
</evidence>
<keyword evidence="9" id="KW-1185">Reference proteome</keyword>
<dbReference type="PANTHER" id="PTHR11706">
    <property type="entry name" value="SOLUTE CARRIER PROTEIN FAMILY 11 MEMBER"/>
    <property type="match status" value="1"/>
</dbReference>
<feature type="compositionally biased region" description="Basic and acidic residues" evidence="6">
    <location>
        <begin position="9"/>
        <end position="18"/>
    </location>
</feature>
<feature type="transmembrane region" description="Helical" evidence="7">
    <location>
        <begin position="522"/>
        <end position="543"/>
    </location>
</feature>
<feature type="transmembrane region" description="Helical" evidence="7">
    <location>
        <begin position="430"/>
        <end position="451"/>
    </location>
</feature>
<dbReference type="GO" id="GO:0015086">
    <property type="term" value="F:cadmium ion transmembrane transporter activity"/>
    <property type="evidence" value="ECO:0007669"/>
    <property type="project" value="TreeGrafter"/>
</dbReference>
<evidence type="ECO:0000256" key="7">
    <source>
        <dbReference type="SAM" id="Phobius"/>
    </source>
</evidence>